<evidence type="ECO:0000313" key="2">
    <source>
        <dbReference type="Proteomes" id="UP000014500"/>
    </source>
</evidence>
<reference evidence="2" key="1">
    <citation type="submission" date="2011-05" db="EMBL/GenBank/DDBJ databases">
        <authorList>
            <person name="Richards S.R."/>
            <person name="Qu J."/>
            <person name="Jiang H."/>
            <person name="Jhangiani S.N."/>
            <person name="Agravi P."/>
            <person name="Goodspeed R."/>
            <person name="Gross S."/>
            <person name="Mandapat C."/>
            <person name="Jackson L."/>
            <person name="Mathew T."/>
            <person name="Pu L."/>
            <person name="Thornton R."/>
            <person name="Saada N."/>
            <person name="Wilczek-Boney K.B."/>
            <person name="Lee S."/>
            <person name="Kovar C."/>
            <person name="Wu Y."/>
            <person name="Scherer S.E."/>
            <person name="Worley K.C."/>
            <person name="Muzny D.M."/>
            <person name="Gibbs R."/>
        </authorList>
    </citation>
    <scope>NUCLEOTIDE SEQUENCE</scope>
    <source>
        <strain evidence="2">Brora</strain>
    </source>
</reference>
<evidence type="ECO:0000313" key="1">
    <source>
        <dbReference type="EnsemblMetazoa" id="SMAR005283-PA"/>
    </source>
</evidence>
<reference evidence="1" key="2">
    <citation type="submission" date="2015-02" db="UniProtKB">
        <authorList>
            <consortium name="EnsemblMetazoa"/>
        </authorList>
    </citation>
    <scope>IDENTIFICATION</scope>
</reference>
<accession>T1IVT1</accession>
<keyword evidence="2" id="KW-1185">Reference proteome</keyword>
<proteinExistence type="predicted"/>
<dbReference type="AlphaFoldDB" id="T1IVT1"/>
<dbReference type="HOGENOM" id="CLU_2429867_0_0_1"/>
<name>T1IVT1_STRMM</name>
<protein>
    <submittedName>
        <fullName evidence="1">Uncharacterized protein</fullName>
    </submittedName>
</protein>
<dbReference type="EnsemblMetazoa" id="SMAR005283-RA">
    <property type="protein sequence ID" value="SMAR005283-PA"/>
    <property type="gene ID" value="SMAR005283"/>
</dbReference>
<dbReference type="Proteomes" id="UP000014500">
    <property type="component" value="Unassembled WGS sequence"/>
</dbReference>
<organism evidence="1 2">
    <name type="scientific">Strigamia maritima</name>
    <name type="common">European centipede</name>
    <name type="synonym">Geophilus maritimus</name>
    <dbReference type="NCBI Taxonomy" id="126957"/>
    <lineage>
        <taxon>Eukaryota</taxon>
        <taxon>Metazoa</taxon>
        <taxon>Ecdysozoa</taxon>
        <taxon>Arthropoda</taxon>
        <taxon>Myriapoda</taxon>
        <taxon>Chilopoda</taxon>
        <taxon>Pleurostigmophora</taxon>
        <taxon>Geophilomorpha</taxon>
        <taxon>Linotaeniidae</taxon>
        <taxon>Strigamia</taxon>
    </lineage>
</organism>
<dbReference type="EMBL" id="JH431593">
    <property type="status" value="NOT_ANNOTATED_CDS"/>
    <property type="molecule type" value="Genomic_DNA"/>
</dbReference>
<sequence>MTMGLDWAFAFYVSPVVIPRLNLARNPLGSCCIIDLSSQIRFVLSDGTKARLKGNETDVQEREKRESRIKNGGRLMFCVCKRVEATTIVIH</sequence>